<gene>
    <name evidence="2" type="ORF">COU00_01230</name>
</gene>
<dbReference type="InterPro" id="IPR000888">
    <property type="entry name" value="RmlC-like"/>
</dbReference>
<name>A0A2M6WMN4_9BACT</name>
<dbReference type="GO" id="GO:0005829">
    <property type="term" value="C:cytosol"/>
    <property type="evidence" value="ECO:0007669"/>
    <property type="project" value="TreeGrafter"/>
</dbReference>
<dbReference type="InterPro" id="IPR011051">
    <property type="entry name" value="RmlC_Cupin_sf"/>
</dbReference>
<organism evidence="2 3">
    <name type="scientific">Candidatus Falkowbacteria bacterium CG10_big_fil_rev_8_21_14_0_10_43_11</name>
    <dbReference type="NCBI Taxonomy" id="1974568"/>
    <lineage>
        <taxon>Bacteria</taxon>
        <taxon>Candidatus Falkowiibacteriota</taxon>
    </lineage>
</organism>
<dbReference type="GO" id="GO:0019305">
    <property type="term" value="P:dTDP-rhamnose biosynthetic process"/>
    <property type="evidence" value="ECO:0007669"/>
    <property type="project" value="TreeGrafter"/>
</dbReference>
<protein>
    <submittedName>
        <fullName evidence="2">dTDP-4-dehydrorhamnose 3,5-epimerase</fullName>
    </submittedName>
</protein>
<evidence type="ECO:0000313" key="2">
    <source>
        <dbReference type="EMBL" id="PIT94012.1"/>
    </source>
</evidence>
<dbReference type="EMBL" id="PFAS01000016">
    <property type="protein sequence ID" value="PIT94012.1"/>
    <property type="molecule type" value="Genomic_DNA"/>
</dbReference>
<dbReference type="PANTHER" id="PTHR21047:SF2">
    <property type="entry name" value="THYMIDINE DIPHOSPHO-4-KETO-RHAMNOSE 3,5-EPIMERASE"/>
    <property type="match status" value="1"/>
</dbReference>
<dbReference type="SUPFAM" id="SSF51182">
    <property type="entry name" value="RmlC-like cupins"/>
    <property type="match status" value="1"/>
</dbReference>
<evidence type="ECO:0000256" key="1">
    <source>
        <dbReference type="PIRSR" id="PIRSR600888-3"/>
    </source>
</evidence>
<dbReference type="Proteomes" id="UP000229335">
    <property type="component" value="Unassembled WGS sequence"/>
</dbReference>
<dbReference type="GO" id="GO:0000271">
    <property type="term" value="P:polysaccharide biosynthetic process"/>
    <property type="evidence" value="ECO:0007669"/>
    <property type="project" value="TreeGrafter"/>
</dbReference>
<dbReference type="Pfam" id="PF00908">
    <property type="entry name" value="dTDP_sugar_isom"/>
    <property type="match status" value="1"/>
</dbReference>
<sequence>MRYVIFMIDGVIIKKLAINKDRRGWLAEFWRNDEMKNFSPAMAYVSMTKPGLARGPHEHVYQSDCFIFVGPGSFHLHLWDARVTTHRHGPSKTAKQYEVLRVGEKNPTLVIVPPGVVHGYKCVSKTDGYVINMPDKLYRGEGKKDDVDEIRWEDNLESPYHII</sequence>
<reference evidence="3" key="1">
    <citation type="submission" date="2017-09" db="EMBL/GenBank/DDBJ databases">
        <title>Depth-based differentiation of microbial function through sediment-hosted aquifers and enrichment of novel symbionts in the deep terrestrial subsurface.</title>
        <authorList>
            <person name="Probst A.J."/>
            <person name="Ladd B."/>
            <person name="Jarett J.K."/>
            <person name="Geller-Mcgrath D.E."/>
            <person name="Sieber C.M.K."/>
            <person name="Emerson J.B."/>
            <person name="Anantharaman K."/>
            <person name="Thomas B.C."/>
            <person name="Malmstrom R."/>
            <person name="Stieglmeier M."/>
            <person name="Klingl A."/>
            <person name="Woyke T."/>
            <person name="Ryan C.M."/>
            <person name="Banfield J.F."/>
        </authorList>
    </citation>
    <scope>NUCLEOTIDE SEQUENCE [LARGE SCALE GENOMIC DNA]</scope>
</reference>
<evidence type="ECO:0000313" key="3">
    <source>
        <dbReference type="Proteomes" id="UP000229335"/>
    </source>
</evidence>
<accession>A0A2M6WMN4</accession>
<dbReference type="PANTHER" id="PTHR21047">
    <property type="entry name" value="DTDP-6-DEOXY-D-GLUCOSE-3,5 EPIMERASE"/>
    <property type="match status" value="1"/>
</dbReference>
<proteinExistence type="predicted"/>
<dbReference type="Gene3D" id="2.60.120.10">
    <property type="entry name" value="Jelly Rolls"/>
    <property type="match status" value="1"/>
</dbReference>
<comment type="caution">
    <text evidence="2">The sequence shown here is derived from an EMBL/GenBank/DDBJ whole genome shotgun (WGS) entry which is preliminary data.</text>
</comment>
<dbReference type="AlphaFoldDB" id="A0A2M6WMN4"/>
<feature type="site" description="Participates in a stacking interaction with the thymidine ring of dTDP-4-oxo-6-deoxyglucose" evidence="1">
    <location>
        <position position="138"/>
    </location>
</feature>
<dbReference type="InterPro" id="IPR014710">
    <property type="entry name" value="RmlC-like_jellyroll"/>
</dbReference>
<dbReference type="GO" id="GO:0008830">
    <property type="term" value="F:dTDP-4-dehydrorhamnose 3,5-epimerase activity"/>
    <property type="evidence" value="ECO:0007669"/>
    <property type="project" value="InterPro"/>
</dbReference>